<dbReference type="Proteomes" id="UP000018890">
    <property type="component" value="Unassembled WGS sequence"/>
</dbReference>
<proteinExistence type="predicted"/>
<dbReference type="AlphaFoldDB" id="W4Q4X3"/>
<evidence type="ECO:0000313" key="1">
    <source>
        <dbReference type="EMBL" id="GAE27042.1"/>
    </source>
</evidence>
<dbReference type="STRING" id="1236970.JCM9140_3154"/>
<dbReference type="EMBL" id="BAUT01000038">
    <property type="protein sequence ID" value="GAE27042.1"/>
    <property type="molecule type" value="Genomic_DNA"/>
</dbReference>
<reference evidence="1" key="1">
    <citation type="journal article" date="2014" name="Genome Announc.">
        <title>Draft Genome Sequences of Three Alkaliphilic Bacillus Strains, Bacillus wakoensis JCM 9140T, Bacillus akibai JCM 9157T, and Bacillus hemicellulosilyticus JCM 9152T.</title>
        <authorList>
            <person name="Yuki M."/>
            <person name="Oshima K."/>
            <person name="Suda W."/>
            <person name="Oshida Y."/>
            <person name="Kitamura K."/>
            <person name="Iida T."/>
            <person name="Hattori M."/>
            <person name="Ohkuma M."/>
        </authorList>
    </citation>
    <scope>NUCLEOTIDE SEQUENCE [LARGE SCALE GENOMIC DNA]</scope>
    <source>
        <strain evidence="1">JCM 9140</strain>
    </source>
</reference>
<protein>
    <submittedName>
        <fullName evidence="1">Uncharacterized protein</fullName>
    </submittedName>
</protein>
<sequence length="53" mass="6435">MTNLFDYKKHWMHNLKVTVRSLEEFLDECMKTATKNLQAYDYLIIVSHILIFK</sequence>
<keyword evidence="2" id="KW-1185">Reference proteome</keyword>
<gene>
    <name evidence="1" type="ORF">JCM9140_3154</name>
</gene>
<accession>W4Q4X3</accession>
<organism evidence="1 2">
    <name type="scientific">Halalkalibacter wakoensis JCM 9140</name>
    <dbReference type="NCBI Taxonomy" id="1236970"/>
    <lineage>
        <taxon>Bacteria</taxon>
        <taxon>Bacillati</taxon>
        <taxon>Bacillota</taxon>
        <taxon>Bacilli</taxon>
        <taxon>Bacillales</taxon>
        <taxon>Bacillaceae</taxon>
        <taxon>Halalkalibacter</taxon>
    </lineage>
</organism>
<name>W4Q4X3_9BACI</name>
<evidence type="ECO:0000313" key="2">
    <source>
        <dbReference type="Proteomes" id="UP000018890"/>
    </source>
</evidence>
<comment type="caution">
    <text evidence="1">The sequence shown here is derived from an EMBL/GenBank/DDBJ whole genome shotgun (WGS) entry which is preliminary data.</text>
</comment>